<evidence type="ECO:0000256" key="2">
    <source>
        <dbReference type="ARBA" id="ARBA00022679"/>
    </source>
</evidence>
<comment type="similarity">
    <text evidence="1">Belongs to the 3-oxoacid CoA-transferase subunit B family.</text>
</comment>
<evidence type="ECO:0000256" key="1">
    <source>
        <dbReference type="ARBA" id="ARBA00007047"/>
    </source>
</evidence>
<dbReference type="PANTHER" id="PTHR13707:SF57">
    <property type="entry name" value="SUCCINYL-COA:3-KETOACID COENZYME A TRANSFERASE SUBUNIT B-RELATED"/>
    <property type="match status" value="1"/>
</dbReference>
<gene>
    <name evidence="3" type="ORF">ACFO6V_25445</name>
</gene>
<dbReference type="SUPFAM" id="SSF100950">
    <property type="entry name" value="NagB/RpiA/CoA transferase-like"/>
    <property type="match status" value="1"/>
</dbReference>
<organism evidence="3 4">
    <name type="scientific">Promicromonospora alba</name>
    <dbReference type="NCBI Taxonomy" id="1616110"/>
    <lineage>
        <taxon>Bacteria</taxon>
        <taxon>Bacillati</taxon>
        <taxon>Actinomycetota</taxon>
        <taxon>Actinomycetes</taxon>
        <taxon>Micrococcales</taxon>
        <taxon>Promicromonosporaceae</taxon>
        <taxon>Promicromonospora</taxon>
    </lineage>
</organism>
<dbReference type="Pfam" id="PF01144">
    <property type="entry name" value="CoA_trans"/>
    <property type="match status" value="1"/>
</dbReference>
<keyword evidence="4" id="KW-1185">Reference proteome</keyword>
<dbReference type="InterPro" id="IPR037171">
    <property type="entry name" value="NagB/RpiA_transferase-like"/>
</dbReference>
<dbReference type="Gene3D" id="3.40.1080.10">
    <property type="entry name" value="Glutaconate Coenzyme A-transferase"/>
    <property type="match status" value="1"/>
</dbReference>
<protein>
    <submittedName>
        <fullName evidence="3">3-oxoacid CoA-transferase subunit B</fullName>
    </submittedName>
</protein>
<dbReference type="RefSeq" id="WP_377141197.1">
    <property type="nucleotide sequence ID" value="NZ_JBHSFI010000009.1"/>
</dbReference>
<sequence>MSAETIAAGSRGTAPLSTAQLAARVAADIRPGSYVNLGIGLPTLVADHLPADSGITLHTENGLLGMGPSPRADLVDPELINAGKVPVTELAGAAYFHQADSFAMMRGGHIDVCVLGAFQVSISGDLANWSTGSPGAVPAVGGAMDLAVGAKRSVVMMKLLTKDGRPKLVRECTLPLTGVGCVSRIYSDVAVIDVGPALDGEARLVEAFGVSHGELEEMLGLGLASGQG</sequence>
<dbReference type="PANTHER" id="PTHR13707">
    <property type="entry name" value="KETOACID-COENZYME A TRANSFERASE"/>
    <property type="match status" value="1"/>
</dbReference>
<evidence type="ECO:0000313" key="3">
    <source>
        <dbReference type="EMBL" id="MFC4631613.1"/>
    </source>
</evidence>
<accession>A0ABV9HN34</accession>
<dbReference type="InterPro" id="IPR012791">
    <property type="entry name" value="3-oxoacid_CoA-transf_B"/>
</dbReference>
<evidence type="ECO:0000313" key="4">
    <source>
        <dbReference type="Proteomes" id="UP001596011"/>
    </source>
</evidence>
<name>A0ABV9HN34_9MICO</name>
<dbReference type="Proteomes" id="UP001596011">
    <property type="component" value="Unassembled WGS sequence"/>
</dbReference>
<dbReference type="SMART" id="SM00882">
    <property type="entry name" value="CoA_trans"/>
    <property type="match status" value="1"/>
</dbReference>
<dbReference type="InterPro" id="IPR004165">
    <property type="entry name" value="CoA_trans_fam_I"/>
</dbReference>
<dbReference type="EMBL" id="JBHSFI010000009">
    <property type="protein sequence ID" value="MFC4631613.1"/>
    <property type="molecule type" value="Genomic_DNA"/>
</dbReference>
<keyword evidence="2" id="KW-0808">Transferase</keyword>
<proteinExistence type="inferred from homology"/>
<comment type="caution">
    <text evidence="3">The sequence shown here is derived from an EMBL/GenBank/DDBJ whole genome shotgun (WGS) entry which is preliminary data.</text>
</comment>
<dbReference type="NCBIfam" id="TIGR02428">
    <property type="entry name" value="pcaJ_scoB_fam"/>
    <property type="match status" value="1"/>
</dbReference>
<reference evidence="4" key="1">
    <citation type="journal article" date="2019" name="Int. J. Syst. Evol. Microbiol.">
        <title>The Global Catalogue of Microorganisms (GCM) 10K type strain sequencing project: providing services to taxonomists for standard genome sequencing and annotation.</title>
        <authorList>
            <consortium name="The Broad Institute Genomics Platform"/>
            <consortium name="The Broad Institute Genome Sequencing Center for Infectious Disease"/>
            <person name="Wu L."/>
            <person name="Ma J."/>
        </authorList>
    </citation>
    <scope>NUCLEOTIDE SEQUENCE [LARGE SCALE GENOMIC DNA]</scope>
    <source>
        <strain evidence="4">CCUG 42722</strain>
    </source>
</reference>